<feature type="region of interest" description="Disordered" evidence="1">
    <location>
        <begin position="1"/>
        <end position="104"/>
    </location>
</feature>
<dbReference type="Proteomes" id="UP001054889">
    <property type="component" value="Unassembled WGS sequence"/>
</dbReference>
<evidence type="ECO:0000313" key="3">
    <source>
        <dbReference type="Proteomes" id="UP001054889"/>
    </source>
</evidence>
<comment type="caution">
    <text evidence="2">The sequence shown here is derived from an EMBL/GenBank/DDBJ whole genome shotgun (WGS) entry which is preliminary data.</text>
</comment>
<evidence type="ECO:0000313" key="2">
    <source>
        <dbReference type="EMBL" id="GJM97750.1"/>
    </source>
</evidence>
<dbReference type="EMBL" id="BQKI01000007">
    <property type="protein sequence ID" value="GJM97750.1"/>
    <property type="molecule type" value="Genomic_DNA"/>
</dbReference>
<gene>
    <name evidence="2" type="primary">ga14702</name>
    <name evidence="2" type="ORF">PR202_ga14702</name>
</gene>
<dbReference type="AlphaFoldDB" id="A0AAV5CI62"/>
<protein>
    <submittedName>
        <fullName evidence="2">Uncharacterized protein</fullName>
    </submittedName>
</protein>
<reference evidence="2" key="1">
    <citation type="journal article" date="2018" name="DNA Res.">
        <title>Multiple hybrid de novo genome assembly of finger millet, an orphan allotetraploid crop.</title>
        <authorList>
            <person name="Hatakeyama M."/>
            <person name="Aluri S."/>
            <person name="Balachadran M.T."/>
            <person name="Sivarajan S.R."/>
            <person name="Patrignani A."/>
            <person name="Gruter S."/>
            <person name="Poveda L."/>
            <person name="Shimizu-Inatsugi R."/>
            <person name="Baeten J."/>
            <person name="Francoijs K.J."/>
            <person name="Nataraja K.N."/>
            <person name="Reddy Y.A.N."/>
            <person name="Phadnis S."/>
            <person name="Ravikumar R.L."/>
            <person name="Schlapbach R."/>
            <person name="Sreeman S.M."/>
            <person name="Shimizu K.K."/>
        </authorList>
    </citation>
    <scope>NUCLEOTIDE SEQUENCE</scope>
</reference>
<accession>A0AAV5CI62</accession>
<proteinExistence type="predicted"/>
<organism evidence="2 3">
    <name type="scientific">Eleusine coracana subsp. coracana</name>
    <dbReference type="NCBI Taxonomy" id="191504"/>
    <lineage>
        <taxon>Eukaryota</taxon>
        <taxon>Viridiplantae</taxon>
        <taxon>Streptophyta</taxon>
        <taxon>Embryophyta</taxon>
        <taxon>Tracheophyta</taxon>
        <taxon>Spermatophyta</taxon>
        <taxon>Magnoliopsida</taxon>
        <taxon>Liliopsida</taxon>
        <taxon>Poales</taxon>
        <taxon>Poaceae</taxon>
        <taxon>PACMAD clade</taxon>
        <taxon>Chloridoideae</taxon>
        <taxon>Cynodonteae</taxon>
        <taxon>Eleusininae</taxon>
        <taxon>Eleusine</taxon>
    </lineage>
</organism>
<evidence type="ECO:0000256" key="1">
    <source>
        <dbReference type="SAM" id="MobiDB-lite"/>
    </source>
</evidence>
<feature type="compositionally biased region" description="Low complexity" evidence="1">
    <location>
        <begin position="88"/>
        <end position="104"/>
    </location>
</feature>
<name>A0AAV5CI62_ELECO</name>
<reference evidence="2" key="2">
    <citation type="submission" date="2021-12" db="EMBL/GenBank/DDBJ databases">
        <title>Resequencing data analysis of finger millet.</title>
        <authorList>
            <person name="Hatakeyama M."/>
            <person name="Aluri S."/>
            <person name="Balachadran M.T."/>
            <person name="Sivarajan S.R."/>
            <person name="Poveda L."/>
            <person name="Shimizu-Inatsugi R."/>
            <person name="Schlapbach R."/>
            <person name="Sreeman S.M."/>
            <person name="Shimizu K.K."/>
        </authorList>
    </citation>
    <scope>NUCLEOTIDE SEQUENCE</scope>
</reference>
<sequence length="111" mass="11601">MSVGEVQGNTTRASDEMSNEDCENGGSVIEATISSEDLNEGHGSDSNSQCAESDGACKEVSEMELQDQYERKLSNNDDNSGCADEMPEMSSTSSSAIATVSVPIGVLPVLC</sequence>
<keyword evidence="3" id="KW-1185">Reference proteome</keyword>